<feature type="transmembrane region" description="Helical" evidence="1">
    <location>
        <begin position="63"/>
        <end position="82"/>
    </location>
</feature>
<dbReference type="PIRSF" id="PIRSF028440">
    <property type="entry name" value="UCP_LAB_N"/>
    <property type="match status" value="1"/>
</dbReference>
<evidence type="ECO:0000313" key="4">
    <source>
        <dbReference type="Proteomes" id="UP000236742"/>
    </source>
</evidence>
<dbReference type="RefSeq" id="WP_104007239.1">
    <property type="nucleotide sequence ID" value="NZ_FNVD01000003.1"/>
</dbReference>
<keyword evidence="4" id="KW-1185">Reference proteome</keyword>
<evidence type="ECO:0000313" key="3">
    <source>
        <dbReference type="EMBL" id="SEF69876.1"/>
    </source>
</evidence>
<dbReference type="Gene3D" id="1.20.1280.290">
    <property type="match status" value="1"/>
</dbReference>
<reference evidence="3 4" key="1">
    <citation type="submission" date="2016-10" db="EMBL/GenBank/DDBJ databases">
        <authorList>
            <person name="de Groot N.N."/>
        </authorList>
    </citation>
    <scope>NUCLEOTIDE SEQUENCE [LARGE SCALE GENOMIC DNA]</scope>
    <source>
        <strain evidence="3 4">DSM 23413</strain>
    </source>
</reference>
<dbReference type="Proteomes" id="UP000236742">
    <property type="component" value="Unassembled WGS sequence"/>
</dbReference>
<accession>A0A1H5U4B4</accession>
<dbReference type="SMART" id="SM01259">
    <property type="entry name" value="LAB_N"/>
    <property type="match status" value="1"/>
</dbReference>
<keyword evidence="1" id="KW-1133">Transmembrane helix</keyword>
<dbReference type="GO" id="GO:0016020">
    <property type="term" value="C:membrane"/>
    <property type="evidence" value="ECO:0007669"/>
    <property type="project" value="GOC"/>
</dbReference>
<dbReference type="GO" id="GO:0008915">
    <property type="term" value="F:lipid-A-disaccharide synthase activity"/>
    <property type="evidence" value="ECO:0007669"/>
    <property type="project" value="InterPro"/>
</dbReference>
<dbReference type="InterPro" id="IPR011499">
    <property type="entry name" value="Lipid_A_biosynth_N"/>
</dbReference>
<gene>
    <name evidence="3" type="ORF">SAMN05421751_103202</name>
</gene>
<protein>
    <submittedName>
        <fullName evidence="3">Uncharacterized N-terminal domain of lipid-A-disaccharide synthase</fullName>
    </submittedName>
</protein>
<sequence length="90" mass="10372">MSEIIWIAIGLLGQAMFTSRFLVQWLVSERRKESVVPTAFWWLSILGGLTLLSYAIWRMDPVFILGQSFGVVVYARNLTLIARKRREVAQ</sequence>
<evidence type="ECO:0000256" key="1">
    <source>
        <dbReference type="SAM" id="Phobius"/>
    </source>
</evidence>
<feature type="transmembrane region" description="Helical" evidence="1">
    <location>
        <begin position="39"/>
        <end position="57"/>
    </location>
</feature>
<keyword evidence="1" id="KW-0472">Membrane</keyword>
<name>A0A1H5U4B4_9RHOB</name>
<keyword evidence="1" id="KW-0812">Transmembrane</keyword>
<dbReference type="Pfam" id="PF07578">
    <property type="entry name" value="LAB_N"/>
    <property type="match status" value="1"/>
</dbReference>
<organism evidence="3 4">
    <name type="scientific">Jhaorihella thermophila</name>
    <dbReference type="NCBI Taxonomy" id="488547"/>
    <lineage>
        <taxon>Bacteria</taxon>
        <taxon>Pseudomonadati</taxon>
        <taxon>Pseudomonadota</taxon>
        <taxon>Alphaproteobacteria</taxon>
        <taxon>Rhodobacterales</taxon>
        <taxon>Paracoccaceae</taxon>
        <taxon>Jhaorihella</taxon>
    </lineage>
</organism>
<evidence type="ECO:0000259" key="2">
    <source>
        <dbReference type="SMART" id="SM01259"/>
    </source>
</evidence>
<dbReference type="GO" id="GO:0009245">
    <property type="term" value="P:lipid A biosynthetic process"/>
    <property type="evidence" value="ECO:0007669"/>
    <property type="project" value="InterPro"/>
</dbReference>
<feature type="domain" description="Lipid A biosynthesis N-terminal" evidence="2">
    <location>
        <begin position="9"/>
        <end position="80"/>
    </location>
</feature>
<dbReference type="OrthoDB" id="9793186at2"/>
<dbReference type="InterPro" id="IPR014546">
    <property type="entry name" value="UCP028440_lipidA_biosyn"/>
</dbReference>
<proteinExistence type="predicted"/>
<feature type="transmembrane region" description="Helical" evidence="1">
    <location>
        <begin position="6"/>
        <end position="27"/>
    </location>
</feature>
<dbReference type="EMBL" id="FNVD01000003">
    <property type="protein sequence ID" value="SEF69876.1"/>
    <property type="molecule type" value="Genomic_DNA"/>
</dbReference>
<dbReference type="AlphaFoldDB" id="A0A1H5U4B4"/>